<protein>
    <submittedName>
        <fullName evidence="1">Uncharacterized protein</fullName>
    </submittedName>
</protein>
<evidence type="ECO:0000313" key="2">
    <source>
        <dbReference type="Proteomes" id="UP000094527"/>
    </source>
</evidence>
<accession>A0A1D2MZQ3</accession>
<proteinExistence type="predicted"/>
<sequence>MGSVDDDITQKLQSNLLPLEIQLMLIPMWTVRSDYHECMRPLDKAMDHYMNFRSKLLEIDQCIELGTATSSEVVAAFDQVLALYNVYDKNQLELHALLKKVNHQILYYSRATKNDLMWNEMIKLKEIDHVAFTRRTCCFEHVVVSLFKLDENIKDSIQTSKDITRCCANYLVRIAQHFSGQLSCDSEKEKEYTKAFEFSPANEGEKGSDFILQQLELKETA</sequence>
<keyword evidence="2" id="KW-1185">Reference proteome</keyword>
<evidence type="ECO:0000313" key="1">
    <source>
        <dbReference type="EMBL" id="ODM98516.1"/>
    </source>
</evidence>
<dbReference type="EMBL" id="LJIJ01000347">
    <property type="protein sequence ID" value="ODM98516.1"/>
    <property type="molecule type" value="Genomic_DNA"/>
</dbReference>
<name>A0A1D2MZQ3_ORCCI</name>
<reference evidence="1 2" key="1">
    <citation type="journal article" date="2016" name="Genome Biol. Evol.">
        <title>Gene Family Evolution Reflects Adaptation to Soil Environmental Stressors in the Genome of the Collembolan Orchesella cincta.</title>
        <authorList>
            <person name="Faddeeva-Vakhrusheva A."/>
            <person name="Derks M.F."/>
            <person name="Anvar S.Y."/>
            <person name="Agamennone V."/>
            <person name="Suring W."/>
            <person name="Smit S."/>
            <person name="van Straalen N.M."/>
            <person name="Roelofs D."/>
        </authorList>
    </citation>
    <scope>NUCLEOTIDE SEQUENCE [LARGE SCALE GENOMIC DNA]</scope>
    <source>
        <tissue evidence="1">Mixed pool</tissue>
    </source>
</reference>
<gene>
    <name evidence="1" type="ORF">Ocin01_08166</name>
</gene>
<dbReference type="AlphaFoldDB" id="A0A1D2MZQ3"/>
<comment type="caution">
    <text evidence="1">The sequence shown here is derived from an EMBL/GenBank/DDBJ whole genome shotgun (WGS) entry which is preliminary data.</text>
</comment>
<dbReference type="Proteomes" id="UP000094527">
    <property type="component" value="Unassembled WGS sequence"/>
</dbReference>
<organism evidence="1 2">
    <name type="scientific">Orchesella cincta</name>
    <name type="common">Springtail</name>
    <name type="synonym">Podura cincta</name>
    <dbReference type="NCBI Taxonomy" id="48709"/>
    <lineage>
        <taxon>Eukaryota</taxon>
        <taxon>Metazoa</taxon>
        <taxon>Ecdysozoa</taxon>
        <taxon>Arthropoda</taxon>
        <taxon>Hexapoda</taxon>
        <taxon>Collembola</taxon>
        <taxon>Entomobryomorpha</taxon>
        <taxon>Entomobryoidea</taxon>
        <taxon>Orchesellidae</taxon>
        <taxon>Orchesellinae</taxon>
        <taxon>Orchesella</taxon>
    </lineage>
</organism>